<evidence type="ECO:0000256" key="7">
    <source>
        <dbReference type="RuleBase" id="RU004020"/>
    </source>
</evidence>
<feature type="region of interest" description="Disordered" evidence="8">
    <location>
        <begin position="433"/>
        <end position="479"/>
    </location>
</feature>
<evidence type="ECO:0000256" key="5">
    <source>
        <dbReference type="ARBA" id="ARBA00023163"/>
    </source>
</evidence>
<evidence type="ECO:0000256" key="3">
    <source>
        <dbReference type="ARBA" id="ARBA00023015"/>
    </source>
</evidence>
<feature type="compositionally biased region" description="Low complexity" evidence="8">
    <location>
        <begin position="860"/>
        <end position="881"/>
    </location>
</feature>
<feature type="compositionally biased region" description="Low complexity" evidence="8">
    <location>
        <begin position="890"/>
        <end position="917"/>
    </location>
</feature>
<reference evidence="10 11" key="1">
    <citation type="submission" date="2020-12" db="EMBL/GenBank/DDBJ databases">
        <title>Metabolic potential, ecology and presence of endohyphal bacteria is reflected in genomic diversity of Mucoromycotina.</title>
        <authorList>
            <person name="Muszewska A."/>
            <person name="Okrasinska A."/>
            <person name="Steczkiewicz K."/>
            <person name="Drgas O."/>
            <person name="Orlowska M."/>
            <person name="Perlinska-Lenart U."/>
            <person name="Aleksandrzak-Piekarczyk T."/>
            <person name="Szatraj K."/>
            <person name="Zielenkiewicz U."/>
            <person name="Pilsyk S."/>
            <person name="Malc E."/>
            <person name="Mieczkowski P."/>
            <person name="Kruszewska J.S."/>
            <person name="Biernat P."/>
            <person name="Pawlowska J."/>
        </authorList>
    </citation>
    <scope>NUCLEOTIDE SEQUENCE [LARGE SCALE GENOMIC DNA]</scope>
    <source>
        <strain evidence="10 11">CBS 142.35</strain>
    </source>
</reference>
<keyword evidence="3" id="KW-0805">Transcription regulation</keyword>
<feature type="domain" description="HSF-type DNA-binding" evidence="9">
    <location>
        <begin position="116"/>
        <end position="221"/>
    </location>
</feature>
<dbReference type="PANTHER" id="PTHR10015">
    <property type="entry name" value="HEAT SHOCK TRANSCRIPTION FACTOR"/>
    <property type="match status" value="1"/>
</dbReference>
<feature type="compositionally biased region" description="Polar residues" evidence="8">
    <location>
        <begin position="756"/>
        <end position="765"/>
    </location>
</feature>
<evidence type="ECO:0000256" key="4">
    <source>
        <dbReference type="ARBA" id="ARBA00023125"/>
    </source>
</evidence>
<feature type="compositionally biased region" description="Low complexity" evidence="8">
    <location>
        <begin position="656"/>
        <end position="675"/>
    </location>
</feature>
<proteinExistence type="inferred from homology"/>
<dbReference type="PANTHER" id="PTHR10015:SF427">
    <property type="entry name" value="HEAT SHOCK FACTOR PROTEIN"/>
    <property type="match status" value="1"/>
</dbReference>
<dbReference type="SUPFAM" id="SSF46785">
    <property type="entry name" value="Winged helix' DNA-binding domain"/>
    <property type="match status" value="1"/>
</dbReference>
<dbReference type="Proteomes" id="UP000646827">
    <property type="component" value="Unassembled WGS sequence"/>
</dbReference>
<feature type="region of interest" description="Disordered" evidence="8">
    <location>
        <begin position="366"/>
        <end position="412"/>
    </location>
</feature>
<comment type="subcellular location">
    <subcellularLocation>
        <location evidence="1">Nucleus</location>
    </subcellularLocation>
</comment>
<dbReference type="InterPro" id="IPR000232">
    <property type="entry name" value="HSF_DNA-bd"/>
</dbReference>
<keyword evidence="4" id="KW-0238">DNA-binding</keyword>
<evidence type="ECO:0000259" key="9">
    <source>
        <dbReference type="SMART" id="SM00415"/>
    </source>
</evidence>
<keyword evidence="6" id="KW-0539">Nucleus</keyword>
<evidence type="ECO:0000313" key="10">
    <source>
        <dbReference type="EMBL" id="KAG2217790.1"/>
    </source>
</evidence>
<gene>
    <name evidence="10" type="ORF">INT45_001115</name>
</gene>
<dbReference type="GO" id="GO:0003700">
    <property type="term" value="F:DNA-binding transcription factor activity"/>
    <property type="evidence" value="ECO:0007669"/>
    <property type="project" value="InterPro"/>
</dbReference>
<keyword evidence="5" id="KW-0804">Transcription</keyword>
<dbReference type="FunFam" id="1.10.10.10:FF:000027">
    <property type="entry name" value="Heat shock transcription factor 1"/>
    <property type="match status" value="1"/>
</dbReference>
<feature type="compositionally biased region" description="Low complexity" evidence="8">
    <location>
        <begin position="438"/>
        <end position="450"/>
    </location>
</feature>
<feature type="compositionally biased region" description="Polar residues" evidence="8">
    <location>
        <begin position="451"/>
        <end position="470"/>
    </location>
</feature>
<dbReference type="InterPro" id="IPR036390">
    <property type="entry name" value="WH_DNA-bd_sf"/>
</dbReference>
<feature type="compositionally biased region" description="Low complexity" evidence="8">
    <location>
        <begin position="13"/>
        <end position="35"/>
    </location>
</feature>
<feature type="compositionally biased region" description="Low complexity" evidence="8">
    <location>
        <begin position="372"/>
        <end position="389"/>
    </location>
</feature>
<evidence type="ECO:0000256" key="8">
    <source>
        <dbReference type="SAM" id="MobiDB-lite"/>
    </source>
</evidence>
<dbReference type="PRINTS" id="PR00056">
    <property type="entry name" value="HSFDOMAIN"/>
</dbReference>
<dbReference type="GO" id="GO:0005634">
    <property type="term" value="C:nucleus"/>
    <property type="evidence" value="ECO:0007669"/>
    <property type="project" value="UniProtKB-SubCell"/>
</dbReference>
<evidence type="ECO:0000256" key="2">
    <source>
        <dbReference type="ARBA" id="ARBA00006403"/>
    </source>
</evidence>
<organism evidence="10 11">
    <name type="scientific">Circinella minor</name>
    <dbReference type="NCBI Taxonomy" id="1195481"/>
    <lineage>
        <taxon>Eukaryota</taxon>
        <taxon>Fungi</taxon>
        <taxon>Fungi incertae sedis</taxon>
        <taxon>Mucoromycota</taxon>
        <taxon>Mucoromycotina</taxon>
        <taxon>Mucoromycetes</taxon>
        <taxon>Mucorales</taxon>
        <taxon>Lichtheimiaceae</taxon>
        <taxon>Circinella</taxon>
    </lineage>
</organism>
<feature type="compositionally biased region" description="Low complexity" evidence="8">
    <location>
        <begin position="773"/>
        <end position="784"/>
    </location>
</feature>
<feature type="compositionally biased region" description="Basic and acidic residues" evidence="8">
    <location>
        <begin position="37"/>
        <end position="56"/>
    </location>
</feature>
<dbReference type="Pfam" id="PF00447">
    <property type="entry name" value="HSF_DNA-bind"/>
    <property type="match status" value="1"/>
</dbReference>
<comment type="similarity">
    <text evidence="2 7">Belongs to the HSF family.</text>
</comment>
<feature type="compositionally biased region" description="Polar residues" evidence="8">
    <location>
        <begin position="390"/>
        <end position="400"/>
    </location>
</feature>
<protein>
    <recommendedName>
        <fullName evidence="9">HSF-type DNA-binding domain-containing protein</fullName>
    </recommendedName>
</protein>
<feature type="compositionally biased region" description="Acidic residues" evidence="8">
    <location>
        <begin position="78"/>
        <end position="93"/>
    </location>
</feature>
<dbReference type="GO" id="GO:0043565">
    <property type="term" value="F:sequence-specific DNA binding"/>
    <property type="evidence" value="ECO:0007669"/>
    <property type="project" value="InterPro"/>
</dbReference>
<feature type="region of interest" description="Disordered" evidence="8">
    <location>
        <begin position="630"/>
        <end position="692"/>
    </location>
</feature>
<keyword evidence="11" id="KW-1185">Reference proteome</keyword>
<feature type="region of interest" description="Disordered" evidence="8">
    <location>
        <begin position="749"/>
        <end position="791"/>
    </location>
</feature>
<sequence length="929" mass="100153">MRRSSGRPTKAASNENNNNNSTTTTITTPTRPTLSSRKRELSSTSRELLENSDMSKNKKKKQQEVNIGSQIAVTAGIEENDEEEEDEDDESGNEMDQSTQLTKTMQSATPISVQRNVPAFLNKLYSMVDDPATDSLIRWSADGASFIVERHEHFAKTILPRFYKHNTFASFVRQLNMYDFHKIPTVQQGVLFPDTEREIWEFNHANFRRGRPDLLILVTRKKKDKEGSNNGDANDVAISLSSLVKQITSIRSHQQTITHDLHSLQRDNSILWQESLEAREKHQRHQEVIEKILQFLTAVFSSENNLLAATAAQMSGPFMLGKNNEYISLLNKEKQNILGQTPTGQLLDALLPTALIKQAASLVGLPKQEDPTTATASSSSSSSNTSNTSKKGGNNDNNDSMGRCKPDKNTSNTDLKNALATILGLHYSTISRDMGTTGSSMNDPGSSSSNAPSMMQMSQQEDTNFNNSDGGNHPDLYHQQEPLMSASPKTYHRDVETFKETLDTATRSAESITNDIDDLQFDIESLAANIGLDTTQFSESEYSGMNDHHFFSGSRTDFLTGASRDDKIQLYQLAGGSHVTNKYDTSQPLKGKASVSSVGVGPIPTTATTIGGMPLLSTVTAASVPGGLVGTGPTTVTPQPPMNLSTAPFIGGSQIPTTATTTPSTVSSSTSSSLPPQLPLGTGNELPGATTTHPSMAATAAAASIAAQQLFNTGVSPLLTTLFQTFGPSITSNLNNNYAHPSFDFYHQRGGRFGAPQQQGSSSFPAATIPTGNNNNNSENNNNSQIDDDGGIPNMLSAEMMHPQVLQSLYQNMAAASSAAGLAGQQQQFIPIPVPVPVPVPMNQPPVPPPVAVNNVSGTTTSTTTTTHSQFSSATNNNNNNPFFVGGLYNSQQQQQQQDNTTGTNNVTTTNNNISPTNQPPFPPTDPSL</sequence>
<dbReference type="Gene3D" id="1.10.10.10">
    <property type="entry name" value="Winged helix-like DNA-binding domain superfamily/Winged helix DNA-binding domain"/>
    <property type="match status" value="1"/>
</dbReference>
<name>A0A8H7VER6_9FUNG</name>
<evidence type="ECO:0000313" key="11">
    <source>
        <dbReference type="Proteomes" id="UP000646827"/>
    </source>
</evidence>
<feature type="region of interest" description="Disordered" evidence="8">
    <location>
        <begin position="1"/>
        <end position="106"/>
    </location>
</feature>
<feature type="region of interest" description="Disordered" evidence="8">
    <location>
        <begin position="860"/>
        <end position="929"/>
    </location>
</feature>
<comment type="caution">
    <text evidence="10">The sequence shown here is derived from an EMBL/GenBank/DDBJ whole genome shotgun (WGS) entry which is preliminary data.</text>
</comment>
<feature type="compositionally biased region" description="Pro residues" evidence="8">
    <location>
        <begin position="918"/>
        <end position="929"/>
    </location>
</feature>
<evidence type="ECO:0000256" key="1">
    <source>
        <dbReference type="ARBA" id="ARBA00004123"/>
    </source>
</evidence>
<dbReference type="OrthoDB" id="60033at2759"/>
<dbReference type="EMBL" id="JAEPRB010000272">
    <property type="protein sequence ID" value="KAG2217790.1"/>
    <property type="molecule type" value="Genomic_DNA"/>
</dbReference>
<dbReference type="AlphaFoldDB" id="A0A8H7VER6"/>
<feature type="compositionally biased region" description="Polar residues" evidence="8">
    <location>
        <begin position="94"/>
        <end position="106"/>
    </location>
</feature>
<dbReference type="InterPro" id="IPR036388">
    <property type="entry name" value="WH-like_DNA-bd_sf"/>
</dbReference>
<accession>A0A8H7VER6</accession>
<evidence type="ECO:0000256" key="6">
    <source>
        <dbReference type="ARBA" id="ARBA00023242"/>
    </source>
</evidence>
<dbReference type="SMART" id="SM00415">
    <property type="entry name" value="HSF"/>
    <property type="match status" value="1"/>
</dbReference>